<evidence type="ECO:0000313" key="2">
    <source>
        <dbReference type="Proteomes" id="UP000054359"/>
    </source>
</evidence>
<reference evidence="1 2" key="1">
    <citation type="submission" date="2013-11" db="EMBL/GenBank/DDBJ databases">
        <title>Genome sequencing of Stegodyphus mimosarum.</title>
        <authorList>
            <person name="Bechsgaard J."/>
        </authorList>
    </citation>
    <scope>NUCLEOTIDE SEQUENCE [LARGE SCALE GENOMIC DNA]</scope>
</reference>
<gene>
    <name evidence="1" type="ORF">X975_15489</name>
</gene>
<dbReference type="EMBL" id="KL815698">
    <property type="protein sequence ID" value="KFM83251.1"/>
    <property type="molecule type" value="Genomic_DNA"/>
</dbReference>
<keyword evidence="2" id="KW-1185">Reference proteome</keyword>
<organism evidence="1 2">
    <name type="scientific">Stegodyphus mimosarum</name>
    <name type="common">African social velvet spider</name>
    <dbReference type="NCBI Taxonomy" id="407821"/>
    <lineage>
        <taxon>Eukaryota</taxon>
        <taxon>Metazoa</taxon>
        <taxon>Ecdysozoa</taxon>
        <taxon>Arthropoda</taxon>
        <taxon>Chelicerata</taxon>
        <taxon>Arachnida</taxon>
        <taxon>Araneae</taxon>
        <taxon>Araneomorphae</taxon>
        <taxon>Entelegynae</taxon>
        <taxon>Eresoidea</taxon>
        <taxon>Eresidae</taxon>
        <taxon>Stegodyphus</taxon>
    </lineage>
</organism>
<name>A0A087V0W2_STEMI</name>
<accession>A0A087V0W2</accession>
<sequence length="63" mass="7008">VLNRSSKATSLLTQTSRRLRQLIAHVLACDGIMNCVRSSALISAIRREKRKKISKKGVATVWS</sequence>
<feature type="non-terminal residue" evidence="1">
    <location>
        <position position="1"/>
    </location>
</feature>
<proteinExistence type="predicted"/>
<evidence type="ECO:0000313" key="1">
    <source>
        <dbReference type="EMBL" id="KFM83251.1"/>
    </source>
</evidence>
<protein>
    <submittedName>
        <fullName evidence="1">Uncharacterized protein</fullName>
    </submittedName>
</protein>
<dbReference type="Proteomes" id="UP000054359">
    <property type="component" value="Unassembled WGS sequence"/>
</dbReference>
<feature type="non-terminal residue" evidence="1">
    <location>
        <position position="63"/>
    </location>
</feature>
<dbReference type="AlphaFoldDB" id="A0A087V0W2"/>